<evidence type="ECO:0000256" key="4">
    <source>
        <dbReference type="ARBA" id="ARBA00023004"/>
    </source>
</evidence>
<dbReference type="EMBL" id="ML994649">
    <property type="protein sequence ID" value="KAF2182283.1"/>
    <property type="molecule type" value="Genomic_DNA"/>
</dbReference>
<keyword evidence="4 6" id="KW-0408">Iron</keyword>
<feature type="binding site" description="axial binding residue" evidence="6">
    <location>
        <position position="443"/>
    </location>
    <ligand>
        <name>heme</name>
        <dbReference type="ChEBI" id="CHEBI:30413"/>
    </ligand>
    <ligandPart>
        <name>Fe</name>
        <dbReference type="ChEBI" id="CHEBI:18248"/>
    </ligandPart>
</feature>
<dbReference type="PRINTS" id="PR00463">
    <property type="entry name" value="EP450I"/>
</dbReference>
<dbReference type="GO" id="GO:0005506">
    <property type="term" value="F:iron ion binding"/>
    <property type="evidence" value="ECO:0007669"/>
    <property type="project" value="InterPro"/>
</dbReference>
<dbReference type="GO" id="GO:0016705">
    <property type="term" value="F:oxidoreductase activity, acting on paired donors, with incorporation or reduction of molecular oxygen"/>
    <property type="evidence" value="ECO:0007669"/>
    <property type="project" value="InterPro"/>
</dbReference>
<comment type="cofactor">
    <cofactor evidence="6">
        <name>heme</name>
        <dbReference type="ChEBI" id="CHEBI:30413"/>
    </cofactor>
</comment>
<dbReference type="Proteomes" id="UP000800200">
    <property type="component" value="Unassembled WGS sequence"/>
</dbReference>
<evidence type="ECO:0000256" key="5">
    <source>
        <dbReference type="ARBA" id="ARBA00023033"/>
    </source>
</evidence>
<dbReference type="InterPro" id="IPR050364">
    <property type="entry name" value="Cytochrome_P450_fung"/>
</dbReference>
<keyword evidence="5" id="KW-0503">Monooxygenase</keyword>
<evidence type="ECO:0000256" key="6">
    <source>
        <dbReference type="PIRSR" id="PIRSR602401-1"/>
    </source>
</evidence>
<dbReference type="AlphaFoldDB" id="A0A6A6DTA2"/>
<evidence type="ECO:0000313" key="7">
    <source>
        <dbReference type="EMBL" id="KAF2182283.1"/>
    </source>
</evidence>
<evidence type="ECO:0000256" key="1">
    <source>
        <dbReference type="ARBA" id="ARBA00010617"/>
    </source>
</evidence>
<dbReference type="InterPro" id="IPR001128">
    <property type="entry name" value="Cyt_P450"/>
</dbReference>
<organism evidence="7 8">
    <name type="scientific">Zopfia rhizophila CBS 207.26</name>
    <dbReference type="NCBI Taxonomy" id="1314779"/>
    <lineage>
        <taxon>Eukaryota</taxon>
        <taxon>Fungi</taxon>
        <taxon>Dikarya</taxon>
        <taxon>Ascomycota</taxon>
        <taxon>Pezizomycotina</taxon>
        <taxon>Dothideomycetes</taxon>
        <taxon>Dothideomycetes incertae sedis</taxon>
        <taxon>Zopfiaceae</taxon>
        <taxon>Zopfia</taxon>
    </lineage>
</organism>
<keyword evidence="8" id="KW-1185">Reference proteome</keyword>
<keyword evidence="2 6" id="KW-0479">Metal-binding</keyword>
<keyword evidence="6" id="KW-0349">Heme</keyword>
<dbReference type="OrthoDB" id="1103324at2759"/>
<dbReference type="SUPFAM" id="SSF48264">
    <property type="entry name" value="Cytochrome P450"/>
    <property type="match status" value="1"/>
</dbReference>
<protein>
    <submittedName>
        <fullName evidence="7">Cytochrome P450</fullName>
    </submittedName>
</protein>
<reference evidence="7" key="1">
    <citation type="journal article" date="2020" name="Stud. Mycol.">
        <title>101 Dothideomycetes genomes: a test case for predicting lifestyles and emergence of pathogens.</title>
        <authorList>
            <person name="Haridas S."/>
            <person name="Albert R."/>
            <person name="Binder M."/>
            <person name="Bloem J."/>
            <person name="Labutti K."/>
            <person name="Salamov A."/>
            <person name="Andreopoulos B."/>
            <person name="Baker S."/>
            <person name="Barry K."/>
            <person name="Bills G."/>
            <person name="Bluhm B."/>
            <person name="Cannon C."/>
            <person name="Castanera R."/>
            <person name="Culley D."/>
            <person name="Daum C."/>
            <person name="Ezra D."/>
            <person name="Gonzalez J."/>
            <person name="Henrissat B."/>
            <person name="Kuo A."/>
            <person name="Liang C."/>
            <person name="Lipzen A."/>
            <person name="Lutzoni F."/>
            <person name="Magnuson J."/>
            <person name="Mondo S."/>
            <person name="Nolan M."/>
            <person name="Ohm R."/>
            <person name="Pangilinan J."/>
            <person name="Park H.-J."/>
            <person name="Ramirez L."/>
            <person name="Alfaro M."/>
            <person name="Sun H."/>
            <person name="Tritt A."/>
            <person name="Yoshinaga Y."/>
            <person name="Zwiers L.-H."/>
            <person name="Turgeon B."/>
            <person name="Goodwin S."/>
            <person name="Spatafora J."/>
            <person name="Crous P."/>
            <person name="Grigoriev I."/>
        </authorList>
    </citation>
    <scope>NUCLEOTIDE SEQUENCE</scope>
    <source>
        <strain evidence="7">CBS 207.26</strain>
    </source>
</reference>
<gene>
    <name evidence="7" type="ORF">K469DRAFT_637188</name>
</gene>
<evidence type="ECO:0000256" key="2">
    <source>
        <dbReference type="ARBA" id="ARBA00022723"/>
    </source>
</evidence>
<dbReference type="InterPro" id="IPR002401">
    <property type="entry name" value="Cyt_P450_E_grp-I"/>
</dbReference>
<dbReference type="GO" id="GO:0020037">
    <property type="term" value="F:heme binding"/>
    <property type="evidence" value="ECO:0007669"/>
    <property type="project" value="InterPro"/>
</dbReference>
<proteinExistence type="inferred from homology"/>
<dbReference type="PRINTS" id="PR00385">
    <property type="entry name" value="P450"/>
</dbReference>
<comment type="similarity">
    <text evidence="1">Belongs to the cytochrome P450 family.</text>
</comment>
<dbReference type="PANTHER" id="PTHR46300:SF2">
    <property type="entry name" value="CYTOCHROME P450 MONOOXYGENASE ALNH-RELATED"/>
    <property type="match status" value="1"/>
</dbReference>
<evidence type="ECO:0000313" key="8">
    <source>
        <dbReference type="Proteomes" id="UP000800200"/>
    </source>
</evidence>
<dbReference type="Gene3D" id="1.10.630.10">
    <property type="entry name" value="Cytochrome P450"/>
    <property type="match status" value="1"/>
</dbReference>
<sequence>MAVIAIAVIAVVVVAVILLAQTGRRAKNLPPGPPTKPLMGNLHQIPKTSPHYQFTKWARQYGGIYSLKFGPGTAIVLTDPRLIKQLVDKKGSVYGDRPASYVGQDLITGGNHLLLMHYGEKWRLFRKLLQNQFNEARVEREHVRLVDAEATQMVYEMMMSPDNLMLHPKRFSNSIIMSLVFGIRTSNVQQPHMLELYEIMEKWSAVMETGATPPVDLLPFLKYVPESLFGMWRSRALEVGSGMNALYSKMLNRVLKRRSAGIYAGCLLDDVLDQEPTITLGRNELNFLGGVLMEGGSDTTSSMILAFVHAMCKFPHVQAKAQKEIDSVLDSSRAPRWEDYASLPYVAQVVKETMRWRPVTPLSVPHATNADDVIDGYVIPKGTIVFINVWGLHNTPRTEDEPPTEEFDPSRYDGRTKLASEYAVSADYAARDHYGYGSGRRICPGIHLAERNLFLGIVKLLWSFEFKENPLCPIDIHPKRGYTEGFLHCAKPFECDVVLRPGRRETIVKEFEAAKSVFSKYEV</sequence>
<accession>A0A6A6DTA2</accession>
<dbReference type="PANTHER" id="PTHR46300">
    <property type="entry name" value="P450, PUTATIVE (EUROFUNG)-RELATED-RELATED"/>
    <property type="match status" value="1"/>
</dbReference>
<name>A0A6A6DTA2_9PEZI</name>
<keyword evidence="3" id="KW-0560">Oxidoreductase</keyword>
<evidence type="ECO:0000256" key="3">
    <source>
        <dbReference type="ARBA" id="ARBA00023002"/>
    </source>
</evidence>
<dbReference type="CDD" id="cd11065">
    <property type="entry name" value="CYP64-like"/>
    <property type="match status" value="1"/>
</dbReference>
<dbReference type="Pfam" id="PF00067">
    <property type="entry name" value="p450"/>
    <property type="match status" value="1"/>
</dbReference>
<dbReference type="GO" id="GO:0004497">
    <property type="term" value="F:monooxygenase activity"/>
    <property type="evidence" value="ECO:0007669"/>
    <property type="project" value="UniProtKB-KW"/>
</dbReference>
<dbReference type="InterPro" id="IPR036396">
    <property type="entry name" value="Cyt_P450_sf"/>
</dbReference>